<gene>
    <name evidence="3" type="ORF">SAMN05444002_0821</name>
</gene>
<reference evidence="4" key="1">
    <citation type="submission" date="2016-11" db="EMBL/GenBank/DDBJ databases">
        <authorList>
            <person name="Varghese N."/>
            <person name="Submissions S."/>
        </authorList>
    </citation>
    <scope>NUCLEOTIDE SEQUENCE [LARGE SCALE GENOMIC DNA]</scope>
    <source>
        <strain evidence="4">DSM 29440</strain>
    </source>
</reference>
<dbReference type="RefSeq" id="WP_245794368.1">
    <property type="nucleotide sequence ID" value="NZ_FSRL01000001.1"/>
</dbReference>
<evidence type="ECO:0000256" key="1">
    <source>
        <dbReference type="SAM" id="Phobius"/>
    </source>
</evidence>
<feature type="transmembrane region" description="Helical" evidence="1">
    <location>
        <begin position="205"/>
        <end position="226"/>
    </location>
</feature>
<dbReference type="Gene3D" id="1.20.144.10">
    <property type="entry name" value="Phosphatidic acid phosphatase type 2/haloperoxidase"/>
    <property type="match status" value="2"/>
</dbReference>
<protein>
    <submittedName>
        <fullName evidence="3">Undecaprenyl-diphosphatase</fullName>
    </submittedName>
</protein>
<evidence type="ECO:0000313" key="4">
    <source>
        <dbReference type="Proteomes" id="UP000184932"/>
    </source>
</evidence>
<sequence>MTAHLRALGWLKRNVELRVLAGLVLVVAGGWAFAELADEVLEGETRSLDEALLMMFRTPGDLADPIGPGWVEVMGRDVTALGGVLVLSCFTFAVAGFFVIRRAWGTVAFLLASVGGGIVLSQGAKLAFDRPRPEVVPHGVEVITSSFPSGHSMMAAVTYLTLGVLVARVMPSRALKAYALGLAVALTVLVGVSRVYLGVHWPTDVLAGWLAGAAWAMACVLGAHWLERRGAVEPAAPPGDAGPP</sequence>
<dbReference type="CDD" id="cd03392">
    <property type="entry name" value="PAP2_like_2"/>
    <property type="match status" value="1"/>
</dbReference>
<evidence type="ECO:0000259" key="2">
    <source>
        <dbReference type="SMART" id="SM00014"/>
    </source>
</evidence>
<name>A0A1N6EIH2_9RHOB</name>
<feature type="transmembrane region" description="Helical" evidence="1">
    <location>
        <begin position="148"/>
        <end position="170"/>
    </location>
</feature>
<dbReference type="Pfam" id="PF01569">
    <property type="entry name" value="PAP2"/>
    <property type="match status" value="1"/>
</dbReference>
<keyword evidence="4" id="KW-1185">Reference proteome</keyword>
<feature type="transmembrane region" description="Helical" evidence="1">
    <location>
        <begin position="15"/>
        <end position="34"/>
    </location>
</feature>
<dbReference type="InterPro" id="IPR000326">
    <property type="entry name" value="PAP2/HPO"/>
</dbReference>
<organism evidence="3 4">
    <name type="scientific">Vannielia litorea</name>
    <dbReference type="NCBI Taxonomy" id="1217970"/>
    <lineage>
        <taxon>Bacteria</taxon>
        <taxon>Pseudomonadati</taxon>
        <taxon>Pseudomonadota</taxon>
        <taxon>Alphaproteobacteria</taxon>
        <taxon>Rhodobacterales</taxon>
        <taxon>Paracoccaceae</taxon>
        <taxon>Vannielia</taxon>
    </lineage>
</organism>
<dbReference type="Proteomes" id="UP000184932">
    <property type="component" value="Unassembled WGS sequence"/>
</dbReference>
<keyword evidence="1" id="KW-0472">Membrane</keyword>
<evidence type="ECO:0000313" key="3">
    <source>
        <dbReference type="EMBL" id="SIN82800.1"/>
    </source>
</evidence>
<proteinExistence type="predicted"/>
<feature type="domain" description="Phosphatidic acid phosphatase type 2/haloperoxidase" evidence="2">
    <location>
        <begin position="106"/>
        <end position="220"/>
    </location>
</feature>
<dbReference type="AlphaFoldDB" id="A0A1N6EIH2"/>
<dbReference type="SMART" id="SM00014">
    <property type="entry name" value="acidPPc"/>
    <property type="match status" value="1"/>
</dbReference>
<feature type="transmembrane region" description="Helical" evidence="1">
    <location>
        <begin position="107"/>
        <end position="128"/>
    </location>
</feature>
<dbReference type="PANTHER" id="PTHR14969">
    <property type="entry name" value="SPHINGOSINE-1-PHOSPHATE PHOSPHOHYDROLASE"/>
    <property type="match status" value="1"/>
</dbReference>
<keyword evidence="1" id="KW-0812">Transmembrane</keyword>
<dbReference type="EMBL" id="FSRL01000001">
    <property type="protein sequence ID" value="SIN82800.1"/>
    <property type="molecule type" value="Genomic_DNA"/>
</dbReference>
<keyword evidence="1" id="KW-1133">Transmembrane helix</keyword>
<feature type="transmembrane region" description="Helical" evidence="1">
    <location>
        <begin position="78"/>
        <end position="100"/>
    </location>
</feature>
<accession>A0A1N6EIH2</accession>
<dbReference type="PANTHER" id="PTHR14969:SF13">
    <property type="entry name" value="AT30094P"/>
    <property type="match status" value="1"/>
</dbReference>
<feature type="transmembrane region" description="Helical" evidence="1">
    <location>
        <begin position="177"/>
        <end position="199"/>
    </location>
</feature>
<dbReference type="STRING" id="1217970.SAMN05444002_0821"/>
<dbReference type="InterPro" id="IPR036938">
    <property type="entry name" value="PAP2/HPO_sf"/>
</dbReference>
<dbReference type="SUPFAM" id="SSF48317">
    <property type="entry name" value="Acid phosphatase/Vanadium-dependent haloperoxidase"/>
    <property type="match status" value="1"/>
</dbReference>